<accession>A0AC61RXZ3</accession>
<gene>
    <name evidence="1" type="ORF">E5329_08410</name>
</gene>
<evidence type="ECO:0000313" key="1">
    <source>
        <dbReference type="EMBL" id="TGY96772.1"/>
    </source>
</evidence>
<keyword evidence="2" id="KW-1185">Reference proteome</keyword>
<protein>
    <submittedName>
        <fullName evidence="1">Uncharacterized protein</fullName>
    </submittedName>
</protein>
<dbReference type="Proteomes" id="UP000304953">
    <property type="component" value="Unassembled WGS sequence"/>
</dbReference>
<comment type="caution">
    <text evidence="1">The sequence shown here is derived from an EMBL/GenBank/DDBJ whole genome shotgun (WGS) entry which is preliminary data.</text>
</comment>
<reference evidence="1" key="1">
    <citation type="submission" date="2019-04" db="EMBL/GenBank/DDBJ databases">
        <title>Microbes associate with the intestines of laboratory mice.</title>
        <authorList>
            <person name="Navarre W."/>
            <person name="Wong E."/>
            <person name="Huang K."/>
            <person name="Tropini C."/>
            <person name="Ng K."/>
            <person name="Yu B."/>
        </authorList>
    </citation>
    <scope>NUCLEOTIDE SEQUENCE</scope>
    <source>
        <strain evidence="1">NM01_1-7b</strain>
    </source>
</reference>
<organism evidence="1 2">
    <name type="scientific">Petralouisia muris</name>
    <dbReference type="NCBI Taxonomy" id="3032872"/>
    <lineage>
        <taxon>Bacteria</taxon>
        <taxon>Bacillati</taxon>
        <taxon>Bacillota</taxon>
        <taxon>Clostridia</taxon>
        <taxon>Lachnospirales</taxon>
        <taxon>Lachnospiraceae</taxon>
        <taxon>Petralouisia</taxon>
    </lineage>
</organism>
<dbReference type="EMBL" id="SRYA01000013">
    <property type="protein sequence ID" value="TGY96772.1"/>
    <property type="molecule type" value="Genomic_DNA"/>
</dbReference>
<evidence type="ECO:0000313" key="2">
    <source>
        <dbReference type="Proteomes" id="UP000304953"/>
    </source>
</evidence>
<proteinExistence type="predicted"/>
<sequence length="241" mass="27533">MSNYWNTSHYEQPAAKELKKNAAASRKKEKKKGNILEPVAVHSRNIVTNWWGKAWCQNLEQYADYENRLDRGKRYVRNGSVIDLKIQKGKILARVQGTRKVPYKVEIRISPLSEEKCQSILTKCGRKIENMEELLAGNFPMDMQELFQGKDGLFPTPREISFNCSCPDWALMCKHVAAALYGVGVRLDEQPLLFFELRGINVERFIDVALANKVEEMLANAGKASERIITDEDIFGLFGVF</sequence>
<name>A0AC61RXZ3_9FIRM</name>